<evidence type="ECO:0000313" key="1">
    <source>
        <dbReference type="EMBL" id="CAB4295865.1"/>
    </source>
</evidence>
<accession>A0A6J5W7L2</accession>
<reference evidence="2" key="1">
    <citation type="journal article" date="2020" name="Genome Biol.">
        <title>Gamete binning: chromosome-level and haplotype-resolved genome assembly enabled by high-throughput single-cell sequencing of gamete genomes.</title>
        <authorList>
            <person name="Campoy J.A."/>
            <person name="Sun H."/>
            <person name="Goel M."/>
            <person name="Jiao W.-B."/>
            <person name="Folz-Donahue K."/>
            <person name="Wang N."/>
            <person name="Rubio M."/>
            <person name="Liu C."/>
            <person name="Kukat C."/>
            <person name="Ruiz D."/>
            <person name="Huettel B."/>
            <person name="Schneeberger K."/>
        </authorList>
    </citation>
    <scope>NUCLEOTIDE SEQUENCE [LARGE SCALE GENOMIC DNA]</scope>
    <source>
        <strain evidence="2">cv. Rojo Pasion</strain>
    </source>
</reference>
<sequence>MMIMSIVTLSSLPAMPYIICMPICKFAYAIHPIPLTYFTWPGAAAFSISIAFASKCPMPCTASAVRGPLNWFH</sequence>
<dbReference type="AlphaFoldDB" id="A0A6J5W7L2"/>
<organism evidence="1 2">
    <name type="scientific">Prunus armeniaca</name>
    <name type="common">Apricot</name>
    <name type="synonym">Armeniaca vulgaris</name>
    <dbReference type="NCBI Taxonomy" id="36596"/>
    <lineage>
        <taxon>Eukaryota</taxon>
        <taxon>Viridiplantae</taxon>
        <taxon>Streptophyta</taxon>
        <taxon>Embryophyta</taxon>
        <taxon>Tracheophyta</taxon>
        <taxon>Spermatophyta</taxon>
        <taxon>Magnoliopsida</taxon>
        <taxon>eudicotyledons</taxon>
        <taxon>Gunneridae</taxon>
        <taxon>Pentapetalae</taxon>
        <taxon>rosids</taxon>
        <taxon>fabids</taxon>
        <taxon>Rosales</taxon>
        <taxon>Rosaceae</taxon>
        <taxon>Amygdaloideae</taxon>
        <taxon>Amygdaleae</taxon>
        <taxon>Prunus</taxon>
    </lineage>
</organism>
<gene>
    <name evidence="1" type="ORF">ORAREDHAP_LOCUS7368</name>
</gene>
<name>A0A6J5W7L2_PRUAR</name>
<dbReference type="EMBL" id="CAEKKB010000001">
    <property type="protein sequence ID" value="CAB4295865.1"/>
    <property type="molecule type" value="Genomic_DNA"/>
</dbReference>
<keyword evidence="2" id="KW-1185">Reference proteome</keyword>
<evidence type="ECO:0000313" key="2">
    <source>
        <dbReference type="Proteomes" id="UP000507245"/>
    </source>
</evidence>
<proteinExistence type="predicted"/>
<dbReference type="Proteomes" id="UP000507245">
    <property type="component" value="Unassembled WGS sequence"/>
</dbReference>
<protein>
    <submittedName>
        <fullName evidence="1">Uncharacterized protein</fullName>
    </submittedName>
</protein>